<proteinExistence type="predicted"/>
<dbReference type="Proteomes" id="UP000663865">
    <property type="component" value="Unassembled WGS sequence"/>
</dbReference>
<dbReference type="EMBL" id="CAJNYV010004009">
    <property type="protein sequence ID" value="CAF3632577.1"/>
    <property type="molecule type" value="Genomic_DNA"/>
</dbReference>
<sequence>MAVNDSAMSKKVCSKCDKTAGSFSCDGCQHSFCLKHVTEHRQELVSEIDIIEQNHDIFYQDLLNQAQKHDEHIIFNQIYQWEKESILRIEQTATDARAELQKILDSIIDHGTDSLNKISSELRRARELDDFFETDLARWNEKLKLLRTEIESMSNNIYLINENAISCIKFIEVARKQTIKSPDAKESSHFSWLSDVKALFDEFSEKSSLAKSGKKNSAQVSSKKGSIKIIDVNNTDHYIDIEHDGSTKKDQNMTGWMIGRDVNKESKFIYRFPDHFILKCRSKVRISSSSKTSETTKEKDKNLLIYEDTQFWNTGSYVVTHLIDNNDEEKDSTIQTSPSSSSSSSSS</sequence>
<protein>
    <recommendedName>
        <fullName evidence="2">LTD domain-containing protein</fullName>
    </recommendedName>
</protein>
<evidence type="ECO:0000259" key="2">
    <source>
        <dbReference type="PROSITE" id="PS51841"/>
    </source>
</evidence>
<gene>
    <name evidence="3" type="ORF">KIK155_LOCUS22487</name>
    <name evidence="4" type="ORF">TOA249_LOCUS9</name>
</gene>
<name>A0A818QC37_9BILA</name>
<dbReference type="Gene3D" id="2.60.40.1260">
    <property type="entry name" value="Lamin Tail domain"/>
    <property type="match status" value="1"/>
</dbReference>
<dbReference type="InterPro" id="IPR001322">
    <property type="entry name" value="Lamin_tail_dom"/>
</dbReference>
<reference evidence="3" key="1">
    <citation type="submission" date="2021-02" db="EMBL/GenBank/DDBJ databases">
        <authorList>
            <person name="Nowell W R."/>
        </authorList>
    </citation>
    <scope>NUCLEOTIDE SEQUENCE</scope>
</reference>
<evidence type="ECO:0000313" key="3">
    <source>
        <dbReference type="EMBL" id="CAF3632577.1"/>
    </source>
</evidence>
<dbReference type="SUPFAM" id="SSF74853">
    <property type="entry name" value="Lamin A/C globular tail domain"/>
    <property type="match status" value="1"/>
</dbReference>
<evidence type="ECO:0000313" key="4">
    <source>
        <dbReference type="EMBL" id="CAF4459320.1"/>
    </source>
</evidence>
<dbReference type="PROSITE" id="PS51841">
    <property type="entry name" value="LTD"/>
    <property type="match status" value="1"/>
</dbReference>
<dbReference type="InterPro" id="IPR036415">
    <property type="entry name" value="Lamin_tail_dom_sf"/>
</dbReference>
<dbReference type="AlphaFoldDB" id="A0A818QC37"/>
<evidence type="ECO:0000313" key="5">
    <source>
        <dbReference type="Proteomes" id="UP000663865"/>
    </source>
</evidence>
<evidence type="ECO:0000256" key="1">
    <source>
        <dbReference type="SAM" id="MobiDB-lite"/>
    </source>
</evidence>
<feature type="compositionally biased region" description="Low complexity" evidence="1">
    <location>
        <begin position="337"/>
        <end position="347"/>
    </location>
</feature>
<dbReference type="Proteomes" id="UP000663838">
    <property type="component" value="Unassembled WGS sequence"/>
</dbReference>
<organism evidence="3 5">
    <name type="scientific">Rotaria socialis</name>
    <dbReference type="NCBI Taxonomy" id="392032"/>
    <lineage>
        <taxon>Eukaryota</taxon>
        <taxon>Metazoa</taxon>
        <taxon>Spiralia</taxon>
        <taxon>Gnathifera</taxon>
        <taxon>Rotifera</taxon>
        <taxon>Eurotatoria</taxon>
        <taxon>Bdelloidea</taxon>
        <taxon>Philodinida</taxon>
        <taxon>Philodinidae</taxon>
        <taxon>Rotaria</taxon>
    </lineage>
</organism>
<accession>A0A818QC37</accession>
<comment type="caution">
    <text evidence="3">The sequence shown here is derived from an EMBL/GenBank/DDBJ whole genome shotgun (WGS) entry which is preliminary data.</text>
</comment>
<feature type="region of interest" description="Disordered" evidence="1">
    <location>
        <begin position="327"/>
        <end position="347"/>
    </location>
</feature>
<feature type="domain" description="LTD" evidence="2">
    <location>
        <begin position="214"/>
        <end position="337"/>
    </location>
</feature>
<dbReference type="EMBL" id="CAJOBS010000001">
    <property type="protein sequence ID" value="CAF4459320.1"/>
    <property type="molecule type" value="Genomic_DNA"/>
</dbReference>